<keyword evidence="2" id="KW-1185">Reference proteome</keyword>
<reference evidence="2" key="1">
    <citation type="submission" date="2017-02" db="EMBL/GenBank/DDBJ databases">
        <title>Comparative genomics and description of representatives of a novel lineage of planctomycetes thriving in anoxic sediments.</title>
        <authorList>
            <person name="Spring S."/>
            <person name="Bunk B."/>
            <person name="Sproer C."/>
            <person name="Klenk H.-P."/>
        </authorList>
    </citation>
    <scope>NUCLEOTIDE SEQUENCE [LARGE SCALE GENOMIC DNA]</scope>
    <source>
        <strain evidence="2">L21-RPul-D3</strain>
    </source>
</reference>
<sequence length="140" mass="16046">MRQHLTVIKNLIALGPAEMSKEIIERLKTKESDLADDVIGAHFNEQDEEFKNRYVSNRAEVYDCNLSAAYEYKSGTYKGQAVLFKAMGSELWKLRGPKLGWEFVVDDLKLEAIPGEHKDLMKENTEIAVRLRKMVDQIKG</sequence>
<dbReference type="Proteomes" id="UP000188273">
    <property type="component" value="Chromosome"/>
</dbReference>
<dbReference type="RefSeq" id="WP_077541569.1">
    <property type="nucleotide sequence ID" value="NZ_CP019633.1"/>
</dbReference>
<gene>
    <name evidence="1" type="ORF">L21SP3_02232</name>
</gene>
<dbReference type="EMBL" id="CP019633">
    <property type="protein sequence ID" value="AQQ10400.1"/>
    <property type="molecule type" value="Genomic_DNA"/>
</dbReference>
<name>A0A1Q2HSQ5_9BACT</name>
<organism evidence="1 2">
    <name type="scientific">Sedimentisphaera cyanobacteriorum</name>
    <dbReference type="NCBI Taxonomy" id="1940790"/>
    <lineage>
        <taxon>Bacteria</taxon>
        <taxon>Pseudomonadati</taxon>
        <taxon>Planctomycetota</taxon>
        <taxon>Phycisphaerae</taxon>
        <taxon>Sedimentisphaerales</taxon>
        <taxon>Sedimentisphaeraceae</taxon>
        <taxon>Sedimentisphaera</taxon>
    </lineage>
</organism>
<proteinExistence type="predicted"/>
<evidence type="ECO:0000313" key="2">
    <source>
        <dbReference type="Proteomes" id="UP000188273"/>
    </source>
</evidence>
<accession>A0A1Q2HSQ5</accession>
<dbReference type="KEGG" id="pbu:L21SP3_02232"/>
<protein>
    <submittedName>
        <fullName evidence="1">Uncharacterized protein</fullName>
    </submittedName>
</protein>
<dbReference type="Gene3D" id="3.40.50.1820">
    <property type="entry name" value="alpha/beta hydrolase"/>
    <property type="match status" value="1"/>
</dbReference>
<evidence type="ECO:0000313" key="1">
    <source>
        <dbReference type="EMBL" id="AQQ10400.1"/>
    </source>
</evidence>
<dbReference type="InterPro" id="IPR029058">
    <property type="entry name" value="AB_hydrolase_fold"/>
</dbReference>
<dbReference type="AlphaFoldDB" id="A0A1Q2HSQ5"/>